<proteinExistence type="predicted"/>
<dbReference type="InterPro" id="IPR034904">
    <property type="entry name" value="FSCA_dom_sf"/>
</dbReference>
<dbReference type="Gene3D" id="3.30.300.130">
    <property type="entry name" value="Fe-S cluster assembly (FSCA)"/>
    <property type="match status" value="1"/>
</dbReference>
<dbReference type="AlphaFoldDB" id="A0A560L1P5"/>
<organism evidence="2 3">
    <name type="scientific">Bradyrhizobium macuxiense</name>
    <dbReference type="NCBI Taxonomy" id="1755647"/>
    <lineage>
        <taxon>Bacteria</taxon>
        <taxon>Pseudomonadati</taxon>
        <taxon>Pseudomonadota</taxon>
        <taxon>Alphaproteobacteria</taxon>
        <taxon>Hyphomicrobiales</taxon>
        <taxon>Nitrobacteraceae</taxon>
        <taxon>Bradyrhizobium</taxon>
    </lineage>
</organism>
<reference evidence="2 3" key="1">
    <citation type="submission" date="2019-06" db="EMBL/GenBank/DDBJ databases">
        <title>Genomic Encyclopedia of Type Strains, Phase IV (KMG-V): Genome sequencing to study the core and pangenomes of soil and plant-associated prokaryotes.</title>
        <authorList>
            <person name="Whitman W."/>
        </authorList>
    </citation>
    <scope>NUCLEOTIDE SEQUENCE [LARGE SCALE GENOMIC DNA]</scope>
    <source>
        <strain evidence="2 3">BR 10355</strain>
    </source>
</reference>
<evidence type="ECO:0000313" key="3">
    <source>
        <dbReference type="Proteomes" id="UP000321304"/>
    </source>
</evidence>
<dbReference type="EMBL" id="VITY01000016">
    <property type="protein sequence ID" value="TWB89393.1"/>
    <property type="molecule type" value="Genomic_DNA"/>
</dbReference>
<keyword evidence="3" id="KW-1185">Reference proteome</keyword>
<name>A0A560L1P5_9BRAD</name>
<sequence length="95" mass="10394">MLVPEPLKHPLLTETDQEQLIRAVIEETRPNLRCDGSDGRLVEIGRSRSMVKPTGTSVLCKLSFATLESIQARLIEKLGKFVGLIPVAAAAKARN</sequence>
<dbReference type="GO" id="GO:0005506">
    <property type="term" value="F:iron ion binding"/>
    <property type="evidence" value="ECO:0007669"/>
    <property type="project" value="InterPro"/>
</dbReference>
<comment type="caution">
    <text evidence="2">The sequence shown here is derived from an EMBL/GenBank/DDBJ whole genome shotgun (WGS) entry which is preliminary data.</text>
</comment>
<dbReference type="OrthoDB" id="9808097at2"/>
<evidence type="ECO:0000259" key="1">
    <source>
        <dbReference type="Pfam" id="PF01106"/>
    </source>
</evidence>
<dbReference type="GO" id="GO:0016226">
    <property type="term" value="P:iron-sulfur cluster assembly"/>
    <property type="evidence" value="ECO:0007669"/>
    <property type="project" value="InterPro"/>
</dbReference>
<feature type="domain" description="NIF system FeS cluster assembly NifU C-terminal" evidence="1">
    <location>
        <begin position="21"/>
        <end position="81"/>
    </location>
</feature>
<dbReference type="Pfam" id="PF01106">
    <property type="entry name" value="NifU"/>
    <property type="match status" value="1"/>
</dbReference>
<dbReference type="InterPro" id="IPR001075">
    <property type="entry name" value="NIF_FeS_clus_asmbl_NifU_C"/>
</dbReference>
<gene>
    <name evidence="2" type="ORF">FBZ93_116110</name>
</gene>
<dbReference type="SUPFAM" id="SSF117916">
    <property type="entry name" value="Fe-S cluster assembly (FSCA) domain-like"/>
    <property type="match status" value="1"/>
</dbReference>
<dbReference type="RefSeq" id="WP_146991704.1">
    <property type="nucleotide sequence ID" value="NZ_VITY01000016.1"/>
</dbReference>
<protein>
    <submittedName>
        <fullName evidence="2">NifU-like protein</fullName>
    </submittedName>
</protein>
<accession>A0A560L1P5</accession>
<dbReference type="GO" id="GO:0051536">
    <property type="term" value="F:iron-sulfur cluster binding"/>
    <property type="evidence" value="ECO:0007669"/>
    <property type="project" value="InterPro"/>
</dbReference>
<dbReference type="Proteomes" id="UP000321304">
    <property type="component" value="Unassembled WGS sequence"/>
</dbReference>
<evidence type="ECO:0000313" key="2">
    <source>
        <dbReference type="EMBL" id="TWB89393.1"/>
    </source>
</evidence>